<dbReference type="InterPro" id="IPR011429">
    <property type="entry name" value="Cyt_c_Planctomycete-type"/>
</dbReference>
<dbReference type="GO" id="GO:0020037">
    <property type="term" value="F:heme binding"/>
    <property type="evidence" value="ECO:0007669"/>
    <property type="project" value="InterPro"/>
</dbReference>
<organism evidence="4 5">
    <name type="scientific">Rhodopirellula europaea 6C</name>
    <dbReference type="NCBI Taxonomy" id="1263867"/>
    <lineage>
        <taxon>Bacteria</taxon>
        <taxon>Pseudomonadati</taxon>
        <taxon>Planctomycetota</taxon>
        <taxon>Planctomycetia</taxon>
        <taxon>Pirellulales</taxon>
        <taxon>Pirellulaceae</taxon>
        <taxon>Rhodopirellula</taxon>
    </lineage>
</organism>
<dbReference type="InterPro" id="IPR036909">
    <property type="entry name" value="Cyt_c-like_dom_sf"/>
</dbReference>
<dbReference type="GO" id="GO:0009055">
    <property type="term" value="F:electron transfer activity"/>
    <property type="evidence" value="ECO:0007669"/>
    <property type="project" value="InterPro"/>
</dbReference>
<evidence type="ECO:0000259" key="3">
    <source>
        <dbReference type="Pfam" id="PF07635"/>
    </source>
</evidence>
<protein>
    <submittedName>
        <fullName evidence="4">Protein containing DUF1549</fullName>
    </submittedName>
</protein>
<feature type="domain" description="DUF1549" evidence="1">
    <location>
        <begin position="163"/>
        <end position="369"/>
    </location>
</feature>
<reference evidence="4" key="2">
    <citation type="journal article" date="2013" name="Mar. Genomics">
        <title>Expression of sulfatases in Rhodopirellula baltica and the diversity of sulfatases in the genus Rhodopirellula.</title>
        <authorList>
            <person name="Wegner C.E."/>
            <person name="Richter-Heitmann T."/>
            <person name="Klindworth A."/>
            <person name="Klockow C."/>
            <person name="Richter M."/>
            <person name="Achstetter T."/>
            <person name="Glockner F.O."/>
            <person name="Harder J."/>
        </authorList>
    </citation>
    <scope>NUCLEOTIDE SEQUENCE [LARGE SCALE GENOMIC DNA]</scope>
    <source>
        <strain evidence="4">6C</strain>
    </source>
</reference>
<proteinExistence type="predicted"/>
<feature type="domain" description="Cytochrome C Planctomycete-type" evidence="3">
    <location>
        <begin position="57"/>
        <end position="112"/>
    </location>
</feature>
<dbReference type="InterPro" id="IPR011444">
    <property type="entry name" value="DUF1549"/>
</dbReference>
<dbReference type="PANTHER" id="PTHR35889:SF3">
    <property type="entry name" value="F-BOX DOMAIN-CONTAINING PROTEIN"/>
    <property type="match status" value="1"/>
</dbReference>
<dbReference type="Pfam" id="PF07635">
    <property type="entry name" value="PSCyt1"/>
    <property type="match status" value="1"/>
</dbReference>
<reference evidence="4" key="1">
    <citation type="submission" date="2012-11" db="EMBL/GenBank/DDBJ databases">
        <title>Permanent draft genomes of Rhodopirellula europaea strain SH398 and 6C.</title>
        <authorList>
            <person name="Richter M."/>
            <person name="Richter-Heitmann T."/>
            <person name="Frank C."/>
            <person name="Harder J."/>
            <person name="Glockner F.O."/>
        </authorList>
    </citation>
    <scope>NUCLEOTIDE SEQUENCE</scope>
    <source>
        <strain evidence="4">6C</strain>
    </source>
</reference>
<dbReference type="RefSeq" id="WP_008657927.1">
    <property type="nucleotide sequence ID" value="NZ_ANMO01000142.1"/>
</dbReference>
<evidence type="ECO:0000313" key="5">
    <source>
        <dbReference type="Proteomes" id="UP000011529"/>
    </source>
</evidence>
<sequence length="1072" mass="119514">MKPMATESFSLRSCCPRTFLPVLLAGMVWILAAADHVTSAEEVSFNQDIRSVLSDKCFLCHGPDESTREAGLRLDVRSEAVDGGVIVPGDADASELLARITSDDPGLVMPPPSTGKSITEAERIAIERWVDQGAAYEEHWAYVPPRVPEIPNVSNSQWCRNDIDRFVLARLEAEGRSPNPPADRATLLRRLYLDLTGLPPTLETLDQVAMSDDPDAMVQQQIDAMLESVSFGERWARWWLDAARYADSAGYEKDMQRNVWFYRDWVIDAMHRDMPYDQFVIQQIAGDLLPGATQSQRVATGFLRNSMTNEEGGADPEQFRVEGMFDRMDAIGKSVLGITTQCAQCHTHKYDPISHHEYYEMFAALNDFHEACITVFTPEQAEQRDHVLSSIDAATKQFQRDHADWRSLVAQWARTRAGRDTTWTTLHPTTVPFEGQKFNVLEDGSIVSESYAPTKASNDFTLTTHVGTITAVRLDALTHPQLPRGGPGRSIDGTGALTEFKLNIAPLSKEKNGDRKPAVSVKFVRAFSDANPQRSRLKPQYRNRDADKDERVVGPPGYAIDGDEATAWTTDIGPGRSNQSRHIVFVPETPVVIDDDAEVTFILVQKHGGWNSDDNQNFLIGRYRVSVTDAAELPAQAVLTESESVLAMNPDDWTDSQAKLALAAWHRAIALGELAGESAGDDTTRSAIENDLLSLDSKIESLWQQFPETTTQLVAQATQRPRETFVFSRGDFLSPTDAVQPDAPDFLHAMPNDGAPDRLRFAKWLVANDSPTTARVIVNRMWQAYFGRGLVSTPEDFGFQSSAPSHPELLDYLATELMQNGWRLKHIHRLIVESATYRQSSIAPADAWRDDPDNELLARGPRHRVEAEMVRDLALSVSGLLNESVGGPSVYPPAPAFLFEPPTSYGPKIWNTSTGTDQYRRSLYVHQYRSIPYPPLQVFDAPKGDAACVRREQSNTPLQSLVLMNEPQFVDAARAFAARILRESPDDDAERIQFAFRLCTSRVPDDEEVQILLRLLQEQREHIADGNLDLQELLGVPAGLCHQLTGFEATELAAWMTVSRTILNLDETITKS</sequence>
<feature type="domain" description="DUF1553" evidence="2">
    <location>
        <begin position="757"/>
        <end position="1015"/>
    </location>
</feature>
<evidence type="ECO:0000259" key="1">
    <source>
        <dbReference type="Pfam" id="PF07583"/>
    </source>
</evidence>
<dbReference type="AlphaFoldDB" id="M2A652"/>
<dbReference type="Pfam" id="PF07583">
    <property type="entry name" value="PSCyt2"/>
    <property type="match status" value="1"/>
</dbReference>
<keyword evidence="5" id="KW-1185">Reference proteome</keyword>
<dbReference type="SUPFAM" id="SSF46626">
    <property type="entry name" value="Cytochrome c"/>
    <property type="match status" value="1"/>
</dbReference>
<dbReference type="EMBL" id="ANMO01000142">
    <property type="protein sequence ID" value="EMB15996.1"/>
    <property type="molecule type" value="Genomic_DNA"/>
</dbReference>
<dbReference type="PATRIC" id="fig|1263867.3.peg.3473"/>
<dbReference type="Proteomes" id="UP000011529">
    <property type="component" value="Unassembled WGS sequence"/>
</dbReference>
<comment type="caution">
    <text evidence="4">The sequence shown here is derived from an EMBL/GenBank/DDBJ whole genome shotgun (WGS) entry which is preliminary data.</text>
</comment>
<name>M2A652_9BACT</name>
<dbReference type="Pfam" id="PF07587">
    <property type="entry name" value="PSD1"/>
    <property type="match status" value="1"/>
</dbReference>
<evidence type="ECO:0000313" key="4">
    <source>
        <dbReference type="EMBL" id="EMB15996.1"/>
    </source>
</evidence>
<dbReference type="PANTHER" id="PTHR35889">
    <property type="entry name" value="CYCLOINULO-OLIGOSACCHARIDE FRUCTANOTRANSFERASE-RELATED"/>
    <property type="match status" value="1"/>
</dbReference>
<accession>M2A652</accession>
<gene>
    <name evidence="4" type="ORF">RE6C_03254</name>
</gene>
<evidence type="ECO:0000259" key="2">
    <source>
        <dbReference type="Pfam" id="PF07587"/>
    </source>
</evidence>
<dbReference type="InterPro" id="IPR022655">
    <property type="entry name" value="DUF1553"/>
</dbReference>